<evidence type="ECO:0000256" key="1">
    <source>
        <dbReference type="ARBA" id="ARBA00023125"/>
    </source>
</evidence>
<dbReference type="InterPro" id="IPR050109">
    <property type="entry name" value="HTH-type_TetR-like_transc_reg"/>
</dbReference>
<sequence length="207" mass="23609">MAQDMTQKKQTGSAVTGVGRKKEDRLAREDWFDAGLRLLGQSGPGGIRVDQVCKAMKVTKGSFYWHFQDRREFLDSLFDFWRARETSGLIAYVEGHYEVPEDRIWHVVEFVTLGTYDVASEVAMRQWGQSDDMVRAGLTKVDEERLGFFTRQFEACGFSAEAARMRAISVYSYTLSCGYMITGESPEALRRRLRSALDMLLSPDGRM</sequence>
<dbReference type="Pfam" id="PF00440">
    <property type="entry name" value="TetR_N"/>
    <property type="match status" value="1"/>
</dbReference>
<dbReference type="InterPro" id="IPR001647">
    <property type="entry name" value="HTH_TetR"/>
</dbReference>
<feature type="region of interest" description="Disordered" evidence="3">
    <location>
        <begin position="1"/>
        <end position="21"/>
    </location>
</feature>
<dbReference type="PANTHER" id="PTHR30055:SF239">
    <property type="entry name" value="TRANSCRIPTIONAL REGULATORY PROTEIN"/>
    <property type="match status" value="1"/>
</dbReference>
<dbReference type="SUPFAM" id="SSF46689">
    <property type="entry name" value="Homeodomain-like"/>
    <property type="match status" value="1"/>
</dbReference>
<proteinExistence type="predicted"/>
<organism evidence="5 6">
    <name type="scientific">Celeribacter neptunius</name>
    <dbReference type="NCBI Taxonomy" id="588602"/>
    <lineage>
        <taxon>Bacteria</taxon>
        <taxon>Pseudomonadati</taxon>
        <taxon>Pseudomonadota</taxon>
        <taxon>Alphaproteobacteria</taxon>
        <taxon>Rhodobacterales</taxon>
        <taxon>Roseobacteraceae</taxon>
        <taxon>Celeribacter</taxon>
    </lineage>
</organism>
<gene>
    <name evidence="5" type="ORF">SAMN04487991_1554</name>
</gene>
<dbReference type="PANTHER" id="PTHR30055">
    <property type="entry name" value="HTH-TYPE TRANSCRIPTIONAL REGULATOR RUTR"/>
    <property type="match status" value="1"/>
</dbReference>
<dbReference type="EMBL" id="FORH01000002">
    <property type="protein sequence ID" value="SFJ16076.1"/>
    <property type="molecule type" value="Genomic_DNA"/>
</dbReference>
<dbReference type="OrthoDB" id="3218408at2"/>
<reference evidence="6" key="1">
    <citation type="submission" date="2016-10" db="EMBL/GenBank/DDBJ databases">
        <authorList>
            <person name="Varghese N."/>
            <person name="Submissions S."/>
        </authorList>
    </citation>
    <scope>NUCLEOTIDE SEQUENCE [LARGE SCALE GENOMIC DNA]</scope>
    <source>
        <strain evidence="6">DSM 26471</strain>
    </source>
</reference>
<evidence type="ECO:0000313" key="6">
    <source>
        <dbReference type="Proteomes" id="UP000199630"/>
    </source>
</evidence>
<dbReference type="InterPro" id="IPR009057">
    <property type="entry name" value="Homeodomain-like_sf"/>
</dbReference>
<evidence type="ECO:0000259" key="4">
    <source>
        <dbReference type="PROSITE" id="PS50977"/>
    </source>
</evidence>
<dbReference type="GO" id="GO:0003700">
    <property type="term" value="F:DNA-binding transcription factor activity"/>
    <property type="evidence" value="ECO:0007669"/>
    <property type="project" value="TreeGrafter"/>
</dbReference>
<feature type="compositionally biased region" description="Polar residues" evidence="3">
    <location>
        <begin position="1"/>
        <end position="14"/>
    </location>
</feature>
<keyword evidence="6" id="KW-1185">Reference proteome</keyword>
<evidence type="ECO:0000256" key="3">
    <source>
        <dbReference type="SAM" id="MobiDB-lite"/>
    </source>
</evidence>
<evidence type="ECO:0000256" key="2">
    <source>
        <dbReference type="PROSITE-ProRule" id="PRU00335"/>
    </source>
</evidence>
<evidence type="ECO:0000313" key="5">
    <source>
        <dbReference type="EMBL" id="SFJ16076.1"/>
    </source>
</evidence>
<protein>
    <submittedName>
        <fullName evidence="5">Transcriptional regulator, TetR family</fullName>
    </submittedName>
</protein>
<accession>A0A1I3P4W5</accession>
<dbReference type="AlphaFoldDB" id="A0A1I3P4W5"/>
<dbReference type="Proteomes" id="UP000199630">
    <property type="component" value="Unassembled WGS sequence"/>
</dbReference>
<dbReference type="PROSITE" id="PS50977">
    <property type="entry name" value="HTH_TETR_2"/>
    <property type="match status" value="1"/>
</dbReference>
<name>A0A1I3P4W5_9RHOB</name>
<feature type="DNA-binding region" description="H-T-H motif" evidence="2">
    <location>
        <begin position="48"/>
        <end position="67"/>
    </location>
</feature>
<dbReference type="GO" id="GO:0000976">
    <property type="term" value="F:transcription cis-regulatory region binding"/>
    <property type="evidence" value="ECO:0007669"/>
    <property type="project" value="TreeGrafter"/>
</dbReference>
<keyword evidence="1 2" id="KW-0238">DNA-binding</keyword>
<feature type="domain" description="HTH tetR-type" evidence="4">
    <location>
        <begin position="25"/>
        <end position="85"/>
    </location>
</feature>
<dbReference type="Gene3D" id="1.10.357.10">
    <property type="entry name" value="Tetracycline Repressor, domain 2"/>
    <property type="match status" value="1"/>
</dbReference>